<dbReference type="STRING" id="266779.Meso_3906"/>
<dbReference type="HOGENOM" id="CLU_085338_0_0_5"/>
<dbReference type="InterPro" id="IPR029063">
    <property type="entry name" value="SAM-dependent_MTases_sf"/>
</dbReference>
<protein>
    <submittedName>
        <fullName evidence="1">Putative phospholipid N-methyltransferase</fullName>
    </submittedName>
</protein>
<name>Q11BF2_CHESB</name>
<sequence>MAIAPSSAAPADLITSEISAANAPVLELGPGTGVFTHRLIERGITESQLILVESGDAFAYRLSRTFPKTTVLRMDAGRLRIAAPVKAGAVISGLPLLSMPPSTVMRIMRGAFANLRDAAAFYQFTYGYRCPVPPAILARLALRATSLRRVFSNPPPASVYRIEHIAHAR</sequence>
<dbReference type="eggNOG" id="COG3963">
    <property type="taxonomic scope" value="Bacteria"/>
</dbReference>
<dbReference type="GO" id="GO:0008168">
    <property type="term" value="F:methyltransferase activity"/>
    <property type="evidence" value="ECO:0007669"/>
    <property type="project" value="UniProtKB-KW"/>
</dbReference>
<organism evidence="1">
    <name type="scientific">Chelativorans sp. (strain BNC1)</name>
    <dbReference type="NCBI Taxonomy" id="266779"/>
    <lineage>
        <taxon>Bacteria</taxon>
        <taxon>Pseudomonadati</taxon>
        <taxon>Pseudomonadota</taxon>
        <taxon>Alphaproteobacteria</taxon>
        <taxon>Hyphomicrobiales</taxon>
        <taxon>Phyllobacteriaceae</taxon>
        <taxon>Chelativorans</taxon>
    </lineage>
</organism>
<dbReference type="SUPFAM" id="SSF53335">
    <property type="entry name" value="S-adenosyl-L-methionine-dependent methyltransferases"/>
    <property type="match status" value="1"/>
</dbReference>
<accession>Q11BF2</accession>
<keyword evidence="1" id="KW-0808">Transferase</keyword>
<dbReference type="EMBL" id="CP000390">
    <property type="protein sequence ID" value="ABG65273.1"/>
    <property type="molecule type" value="Genomic_DNA"/>
</dbReference>
<dbReference type="AlphaFoldDB" id="Q11BF2"/>
<evidence type="ECO:0000313" key="1">
    <source>
        <dbReference type="EMBL" id="ABG65273.1"/>
    </source>
</evidence>
<reference evidence="1" key="1">
    <citation type="submission" date="2006-06" db="EMBL/GenBank/DDBJ databases">
        <title>Complete sequence of chromosome of Chelativorans sp. BNC1.</title>
        <authorList>
            <consortium name="US DOE Joint Genome Institute"/>
            <person name="Copeland A."/>
            <person name="Lucas S."/>
            <person name="Lapidus A."/>
            <person name="Barry K."/>
            <person name="Detter J.C."/>
            <person name="Glavina del Rio T."/>
            <person name="Hammon N."/>
            <person name="Israni S."/>
            <person name="Dalin E."/>
            <person name="Tice H."/>
            <person name="Pitluck S."/>
            <person name="Chertkov O."/>
            <person name="Brettin T."/>
            <person name="Bruce D."/>
            <person name="Han C."/>
            <person name="Tapia R."/>
            <person name="Gilna P."/>
            <person name="Schmutz J."/>
            <person name="Larimer F."/>
            <person name="Land M."/>
            <person name="Hauser L."/>
            <person name="Kyrpides N."/>
            <person name="Mikhailova N."/>
            <person name="Richardson P."/>
        </authorList>
    </citation>
    <scope>NUCLEOTIDE SEQUENCE</scope>
    <source>
        <strain evidence="1">BNC1</strain>
    </source>
</reference>
<dbReference type="KEGG" id="mes:Meso_3906"/>
<gene>
    <name evidence="1" type="ordered locus">Meso_3906</name>
</gene>
<dbReference type="Gene3D" id="3.40.50.150">
    <property type="entry name" value="Vaccinia Virus protein VP39"/>
    <property type="match status" value="1"/>
</dbReference>
<proteinExistence type="predicted"/>
<dbReference type="GO" id="GO:0032259">
    <property type="term" value="P:methylation"/>
    <property type="evidence" value="ECO:0007669"/>
    <property type="project" value="UniProtKB-KW"/>
</dbReference>
<keyword evidence="1" id="KW-0489">Methyltransferase</keyword>